<dbReference type="Pfam" id="PF20150">
    <property type="entry name" value="2EXR"/>
    <property type="match status" value="1"/>
</dbReference>
<evidence type="ECO:0000313" key="2">
    <source>
        <dbReference type="EMBL" id="CVK95919.1"/>
    </source>
</evidence>
<proteinExistence type="predicted"/>
<dbReference type="VEuPathDB" id="FungiDB:FMAN_13841"/>
<reference evidence="3" key="1">
    <citation type="journal article" date="2016" name="Genome Biol. Evol.">
        <title>Comparative 'omics' of the Fusarium fujikuroi species complex highlights differences in genetic potential and metabolite synthesis.</title>
        <authorList>
            <person name="Niehaus E.-M."/>
            <person name="Muensterkoetter M."/>
            <person name="Proctor R.H."/>
            <person name="Brown D.W."/>
            <person name="Sharon A."/>
            <person name="Idan Y."/>
            <person name="Oren-Young L."/>
            <person name="Sieber C.M."/>
            <person name="Novak O."/>
            <person name="Pencik A."/>
            <person name="Tarkowska D."/>
            <person name="Hromadova K."/>
            <person name="Freeman S."/>
            <person name="Maymon M."/>
            <person name="Elazar M."/>
            <person name="Youssef S.A."/>
            <person name="El-Shabrawy E.S.M."/>
            <person name="Shalaby A.B.A."/>
            <person name="Houterman P."/>
            <person name="Brock N.L."/>
            <person name="Burkhardt I."/>
            <person name="Tsavkelova E.A."/>
            <person name="Dickschat J.S."/>
            <person name="Galuszka P."/>
            <person name="Gueldener U."/>
            <person name="Tudzynski B."/>
        </authorList>
    </citation>
    <scope>NUCLEOTIDE SEQUENCE [LARGE SCALE GENOMIC DNA]</scope>
    <source>
        <strain evidence="3">MRC7560</strain>
    </source>
</reference>
<evidence type="ECO:0000313" key="3">
    <source>
        <dbReference type="Proteomes" id="UP000184255"/>
    </source>
</evidence>
<dbReference type="EMBL" id="FCQH01000007">
    <property type="protein sequence ID" value="CVK95919.1"/>
    <property type="molecule type" value="Genomic_DNA"/>
</dbReference>
<dbReference type="InterPro" id="IPR045518">
    <property type="entry name" value="2EXR"/>
</dbReference>
<dbReference type="RefSeq" id="XP_041683732.1">
    <property type="nucleotide sequence ID" value="XM_041833360.1"/>
</dbReference>
<sequence>MASEFHLFSALPKELRLKIWEDAIRPDLPAVHTLRLQVPGSRVLGRRRDTIHFPRRRSAYRLISQTGNCLSIPLWNIYLDVIDCDSDFNISPYLIDVGLWTACHESRLMMQKHFKNKPLQYSRFPSWKGYYISGGPPLYLTICYSTDLVILKFDRLNFRKWGRETLGRLQDMRNIGIEYRHKWAIELYEEDERGIEADVLNRIDRFCKAVYYGTRVWIIDHNLRRKADAPPCDEKRGQDFWSCENVSFHGADRKFSSTGLEKGGDRLAHWEYINPVADGEHRKSSLYFADRLHELYEERYEGAEQRTGAIPGLLGWGRL</sequence>
<dbReference type="AlphaFoldDB" id="A0A1L7TDA1"/>
<comment type="caution">
    <text evidence="2">The sequence shown here is derived from an EMBL/GenBank/DDBJ whole genome shotgun (WGS) entry which is preliminary data.</text>
</comment>
<protein>
    <recommendedName>
        <fullName evidence="1">2EXR domain-containing protein</fullName>
    </recommendedName>
</protein>
<dbReference type="GeneID" id="65093090"/>
<dbReference type="Proteomes" id="UP000184255">
    <property type="component" value="Unassembled WGS sequence"/>
</dbReference>
<evidence type="ECO:0000259" key="1">
    <source>
        <dbReference type="Pfam" id="PF20150"/>
    </source>
</evidence>
<gene>
    <name evidence="2" type="ORF">FMAN_13841</name>
</gene>
<keyword evidence="3" id="KW-1185">Reference proteome</keyword>
<organism evidence="2 3">
    <name type="scientific">Fusarium mangiferae</name>
    <name type="common">Mango malformation disease fungus</name>
    <dbReference type="NCBI Taxonomy" id="192010"/>
    <lineage>
        <taxon>Eukaryota</taxon>
        <taxon>Fungi</taxon>
        <taxon>Dikarya</taxon>
        <taxon>Ascomycota</taxon>
        <taxon>Pezizomycotina</taxon>
        <taxon>Sordariomycetes</taxon>
        <taxon>Hypocreomycetidae</taxon>
        <taxon>Hypocreales</taxon>
        <taxon>Nectriaceae</taxon>
        <taxon>Fusarium</taxon>
        <taxon>Fusarium fujikuroi species complex</taxon>
    </lineage>
</organism>
<feature type="domain" description="2EXR" evidence="1">
    <location>
        <begin position="5"/>
        <end position="119"/>
    </location>
</feature>
<accession>A0A1L7TDA1</accession>
<name>A0A1L7TDA1_FUSMA</name>